<name>B6HI03_PENRW</name>
<gene>
    <name evidence="1" type="ORF">Pc21g05720</name>
    <name evidence="1" type="ORF">PCH_Pc21g05720</name>
</gene>
<proteinExistence type="predicted"/>
<evidence type="ECO:0000313" key="1">
    <source>
        <dbReference type="EMBL" id="CAP95469.1"/>
    </source>
</evidence>
<evidence type="ECO:0000313" key="2">
    <source>
        <dbReference type="Proteomes" id="UP000000724"/>
    </source>
</evidence>
<dbReference type="AlphaFoldDB" id="B6HI03"/>
<dbReference type="EMBL" id="AM920436">
    <property type="protein sequence ID" value="CAP95469.1"/>
    <property type="molecule type" value="Genomic_DNA"/>
</dbReference>
<sequence length="167" mass="18358">MPNVAVAQWPRIDAAHCIELGVEGTGKVNLIPGQENPCRRQGAGTNSFEYGLNVRTNCGEQFHAWQNPAWVGHWEALTRLTDDSSMCHVNGAKIDIWLPSHLRKTEAIFPSFLVGHGPVYGTHFSGQYAMVSLAGDVFFMNKISAGWGGICQPRAVILIIFMWHAGP</sequence>
<protein>
    <submittedName>
        <fullName evidence="1">Uncharacterized protein</fullName>
    </submittedName>
</protein>
<dbReference type="OrthoDB" id="10578966at2759"/>
<dbReference type="VEuPathDB" id="FungiDB:PCH_Pc21g05720"/>
<dbReference type="Proteomes" id="UP000000724">
    <property type="component" value="Contig Pc00c21"/>
</dbReference>
<dbReference type="HOGENOM" id="CLU_1595097_0_0_1"/>
<keyword evidence="2" id="KW-1185">Reference proteome</keyword>
<reference evidence="1 2" key="1">
    <citation type="journal article" date="2008" name="Nat. Biotechnol.">
        <title>Genome sequencing and analysis of the filamentous fungus Penicillium chrysogenum.</title>
        <authorList>
            <person name="van den Berg M.A."/>
            <person name="Albang R."/>
            <person name="Albermann K."/>
            <person name="Badger J.H."/>
            <person name="Daran J.-M."/>
            <person name="Driessen A.J.M."/>
            <person name="Garcia-Estrada C."/>
            <person name="Fedorova N.D."/>
            <person name="Harris D.M."/>
            <person name="Heijne W.H.M."/>
            <person name="Joardar V.S."/>
            <person name="Kiel J.A.K.W."/>
            <person name="Kovalchuk A."/>
            <person name="Martin J.F."/>
            <person name="Nierman W.C."/>
            <person name="Nijland J.G."/>
            <person name="Pronk J.T."/>
            <person name="Roubos J.A."/>
            <person name="van der Klei I.J."/>
            <person name="van Peij N.N.M.E."/>
            <person name="Veenhuis M."/>
            <person name="von Doehren H."/>
            <person name="Wagner C."/>
            <person name="Wortman J.R."/>
            <person name="Bovenberg R.A.L."/>
        </authorList>
    </citation>
    <scope>NUCLEOTIDE SEQUENCE [LARGE SCALE GENOMIC DNA]</scope>
    <source>
        <strain evidence="2">ATCC 28089 / DSM 1075 / NRRL 1951 / Wisconsin 54-1255</strain>
    </source>
</reference>
<organism evidence="1 2">
    <name type="scientific">Penicillium rubens (strain ATCC 28089 / DSM 1075 / NRRL 1951 / Wisconsin 54-1255)</name>
    <name type="common">Penicillium chrysogenum</name>
    <dbReference type="NCBI Taxonomy" id="500485"/>
    <lineage>
        <taxon>Eukaryota</taxon>
        <taxon>Fungi</taxon>
        <taxon>Dikarya</taxon>
        <taxon>Ascomycota</taxon>
        <taxon>Pezizomycotina</taxon>
        <taxon>Eurotiomycetes</taxon>
        <taxon>Eurotiomycetidae</taxon>
        <taxon>Eurotiales</taxon>
        <taxon>Aspergillaceae</taxon>
        <taxon>Penicillium</taxon>
        <taxon>Penicillium chrysogenum species complex</taxon>
    </lineage>
</organism>
<accession>B6HI03</accession>